<evidence type="ECO:0000256" key="4">
    <source>
        <dbReference type="ARBA" id="ARBA00022737"/>
    </source>
</evidence>
<dbReference type="InterPro" id="IPR001293">
    <property type="entry name" value="Znf_TRAF"/>
</dbReference>
<dbReference type="GO" id="GO:0009898">
    <property type="term" value="C:cytoplasmic side of plasma membrane"/>
    <property type="evidence" value="ECO:0007669"/>
    <property type="project" value="Ensembl"/>
</dbReference>
<feature type="domain" description="RING-type" evidence="10">
    <location>
        <begin position="53"/>
        <end position="92"/>
    </location>
</feature>
<dbReference type="GO" id="GO:0033209">
    <property type="term" value="P:tumor necrosis factor-mediated signaling pathway"/>
    <property type="evidence" value="ECO:0007669"/>
    <property type="project" value="Ensembl"/>
</dbReference>
<dbReference type="GO" id="GO:0010008">
    <property type="term" value="C:endosome membrane"/>
    <property type="evidence" value="ECO:0007669"/>
    <property type="project" value="Ensembl"/>
</dbReference>
<dbReference type="GO" id="GO:0043122">
    <property type="term" value="P:regulation of canonical NF-kappaB signal transduction"/>
    <property type="evidence" value="ECO:0007669"/>
    <property type="project" value="TreeGrafter"/>
</dbReference>
<sequence>MEPSKKLDAAGTLPANPPLKLHPDRGTGPAVLVPEQGGYKERFVKAVEDKYKCEKCRLVLCNPKQTECGHRFCETCMGALLSSSSPKCTACREGISKDKVFKDNCCKREILALQIYCRNEGRGCVEQLALGHLLVHLKNDCQFEELLCVRADCKEKVLRKDLRDHVDKACKYREATCSHCKSQVPMITLQKHEDTECPCVVVSCPHKCSVQTLLRSELSAHLSECVNAPSTCSFKRYGCVFQGTNQQIKAHEASSAVQHVNLLKEWSNSLEKKVRRTKKNKSIQSLHNQICSFEIEIERQKEMLRNNESKILHLQRVIDSQAEKLKELDKEIRPFRQSWEEAGSMKSSVESLQNRVTELESVDKSAGQAARNTGLLESQLSRHDQMLSVHDIRLADMDLRFQVLETASYNGQEAVMGKTLSLYSQPFYTGYFGYKMCARVYLNGDGMGKGTHLSLFFVIMRGEYDGSSRRHLGDAFKPDPNSSSFKKPTGEMNIASGCPVFVAQTVLENGTYIKDDTIFIKVIVDTSDLPDP</sequence>
<keyword evidence="4" id="KW-0677">Repeat</keyword>
<dbReference type="GO" id="GO:0035631">
    <property type="term" value="C:CD40 receptor complex"/>
    <property type="evidence" value="ECO:0007669"/>
    <property type="project" value="Ensembl"/>
</dbReference>
<evidence type="ECO:0000256" key="5">
    <source>
        <dbReference type="ARBA" id="ARBA00022771"/>
    </source>
</evidence>
<dbReference type="GO" id="GO:0005739">
    <property type="term" value="C:mitochondrion"/>
    <property type="evidence" value="ECO:0007669"/>
    <property type="project" value="Ensembl"/>
</dbReference>
<dbReference type="GO" id="GO:0030162">
    <property type="term" value="P:regulation of proteolysis"/>
    <property type="evidence" value="ECO:0007669"/>
    <property type="project" value="Ensembl"/>
</dbReference>
<dbReference type="PANTHER" id="PTHR10131">
    <property type="entry name" value="TNF RECEPTOR ASSOCIATED FACTOR"/>
    <property type="match status" value="1"/>
</dbReference>
<dbReference type="Pfam" id="PF21363">
    <property type="entry name" value="TRAF3_RING"/>
    <property type="match status" value="1"/>
</dbReference>
<feature type="domain" description="TRAF-type" evidence="12">
    <location>
        <begin position="192"/>
        <end position="249"/>
    </location>
</feature>
<dbReference type="InterPro" id="IPR012227">
    <property type="entry name" value="TNF_rcpt-assoc_TRAF_met"/>
</dbReference>
<dbReference type="SUPFAM" id="SSF57850">
    <property type="entry name" value="RING/U-box"/>
    <property type="match status" value="1"/>
</dbReference>
<dbReference type="InterPro" id="IPR001841">
    <property type="entry name" value="Znf_RING"/>
</dbReference>
<keyword evidence="5 8" id="KW-0863">Zinc-finger</keyword>
<dbReference type="PROSITE" id="PS00518">
    <property type="entry name" value="ZF_RING_1"/>
    <property type="match status" value="1"/>
</dbReference>
<dbReference type="GO" id="GO:0061630">
    <property type="term" value="F:ubiquitin protein ligase activity"/>
    <property type="evidence" value="ECO:0007669"/>
    <property type="project" value="UniProtKB-EC"/>
</dbReference>
<dbReference type="GO" id="GO:0019903">
    <property type="term" value="F:protein phosphatase binding"/>
    <property type="evidence" value="ECO:0007669"/>
    <property type="project" value="Ensembl"/>
</dbReference>
<feature type="zinc finger region" description="TRAF-type" evidence="8">
    <location>
        <begin position="192"/>
        <end position="249"/>
    </location>
</feature>
<dbReference type="InterPro" id="IPR049440">
    <property type="entry name" value="TRAF3/5_RING"/>
</dbReference>
<comment type="similarity">
    <text evidence="7">Belongs to the TNF receptor-associated factor family.</text>
</comment>
<feature type="region of interest" description="Disordered" evidence="9">
    <location>
        <begin position="1"/>
        <end position="27"/>
    </location>
</feature>
<dbReference type="GO" id="GO:0008270">
    <property type="term" value="F:zinc ion binding"/>
    <property type="evidence" value="ECO:0007669"/>
    <property type="project" value="UniProtKB-UniRule"/>
</dbReference>
<dbReference type="FunFam" id="3.30.40.10:FF:000244">
    <property type="entry name" value="TNF receptor-associated factor"/>
    <property type="match status" value="1"/>
</dbReference>
<dbReference type="GO" id="GO:0002224">
    <property type="term" value="P:toll-like receptor signaling pathway"/>
    <property type="evidence" value="ECO:0007669"/>
    <property type="project" value="Ensembl"/>
</dbReference>
<name>A0A8C0CSE5_BALMU</name>
<dbReference type="Gene3D" id="2.60.210.10">
    <property type="entry name" value="Apoptosis, Tumor Necrosis Factor Receptor Associated Protein 2, Chain A"/>
    <property type="match status" value="2"/>
</dbReference>
<evidence type="ECO:0000256" key="2">
    <source>
        <dbReference type="ARBA" id="ARBA00022490"/>
    </source>
</evidence>
<evidence type="ECO:0000259" key="10">
    <source>
        <dbReference type="PROSITE" id="PS50089"/>
    </source>
</evidence>
<dbReference type="GO" id="GO:0032481">
    <property type="term" value="P:positive regulation of type I interferon production"/>
    <property type="evidence" value="ECO:0007669"/>
    <property type="project" value="Ensembl"/>
</dbReference>
<dbReference type="Gene3D" id="3.30.40.10">
    <property type="entry name" value="Zinc/RING finger domain, C3HC4 (zinc finger)"/>
    <property type="match status" value="3"/>
</dbReference>
<dbReference type="PIRSF" id="PIRSF015614">
    <property type="entry name" value="TRAF"/>
    <property type="match status" value="1"/>
</dbReference>
<evidence type="ECO:0000259" key="12">
    <source>
        <dbReference type="PROSITE" id="PS50145"/>
    </source>
</evidence>
<dbReference type="GO" id="GO:0034142">
    <property type="term" value="P:toll-like receptor 4 signaling pathway"/>
    <property type="evidence" value="ECO:0007669"/>
    <property type="project" value="Ensembl"/>
</dbReference>
<dbReference type="InterPro" id="IPR017907">
    <property type="entry name" value="Znf_RING_CS"/>
</dbReference>
<evidence type="ECO:0000256" key="1">
    <source>
        <dbReference type="ARBA" id="ARBA00004496"/>
    </source>
</evidence>
<dbReference type="SUPFAM" id="SSF57953">
    <property type="entry name" value="Trimerization domain of TRAF"/>
    <property type="match status" value="1"/>
</dbReference>
<comment type="subcellular location">
    <subcellularLocation>
        <location evidence="1 7">Cytoplasm</location>
    </subcellularLocation>
</comment>
<dbReference type="GO" id="GO:0031996">
    <property type="term" value="F:thioesterase binding"/>
    <property type="evidence" value="ECO:0007669"/>
    <property type="project" value="Ensembl"/>
</dbReference>
<dbReference type="PROSITE" id="PS50144">
    <property type="entry name" value="MATH"/>
    <property type="match status" value="1"/>
</dbReference>
<evidence type="ECO:0000256" key="8">
    <source>
        <dbReference type="PROSITE-ProRule" id="PRU00207"/>
    </source>
</evidence>
<proteinExistence type="inferred from homology"/>
<feature type="zinc finger region" description="TRAF-type" evidence="8">
    <location>
        <begin position="135"/>
        <end position="190"/>
    </location>
</feature>
<evidence type="ECO:0000256" key="7">
    <source>
        <dbReference type="PIRNR" id="PIRNR015614"/>
    </source>
</evidence>
<dbReference type="GO" id="GO:0019901">
    <property type="term" value="F:protein kinase binding"/>
    <property type="evidence" value="ECO:0007669"/>
    <property type="project" value="Ensembl"/>
</dbReference>
<dbReference type="InterPro" id="IPR027128">
    <property type="entry name" value="TRAF3_RING-HC"/>
</dbReference>
<comment type="catalytic activity">
    <reaction evidence="7">
        <text>S-ubiquitinyl-[E2 ubiquitin-conjugating enzyme]-L-cysteine + [acceptor protein]-L-lysine = [E2 ubiquitin-conjugating enzyme]-L-cysteine + N(6)-ubiquitinyl-[acceptor protein]-L-lysine.</text>
        <dbReference type="EC" id="2.3.2.27"/>
    </reaction>
</comment>
<dbReference type="CDD" id="cd16640">
    <property type="entry name" value="RING-HC_TRAF3"/>
    <property type="match status" value="1"/>
</dbReference>
<dbReference type="GO" id="GO:0005164">
    <property type="term" value="F:tumor necrosis factor receptor binding"/>
    <property type="evidence" value="ECO:0007669"/>
    <property type="project" value="UniProtKB-UniRule"/>
</dbReference>
<dbReference type="GO" id="GO:0042802">
    <property type="term" value="F:identical protein binding"/>
    <property type="evidence" value="ECO:0007669"/>
    <property type="project" value="Ensembl"/>
</dbReference>
<feature type="domain" description="TRAF-type" evidence="12">
    <location>
        <begin position="135"/>
        <end position="190"/>
    </location>
</feature>
<keyword evidence="6 7" id="KW-0862">Zinc</keyword>
<dbReference type="AlphaFoldDB" id="A0A8C0CSE5"/>
<dbReference type="GO" id="GO:0008063">
    <property type="term" value="P:Toll signaling pathway"/>
    <property type="evidence" value="ECO:0007669"/>
    <property type="project" value="InterPro"/>
</dbReference>
<evidence type="ECO:0000259" key="11">
    <source>
        <dbReference type="PROSITE" id="PS50144"/>
    </source>
</evidence>
<dbReference type="FunFam" id="3.30.40.10:FF:000346">
    <property type="entry name" value="TNF receptor-associated factor"/>
    <property type="match status" value="1"/>
</dbReference>
<evidence type="ECO:0000256" key="3">
    <source>
        <dbReference type="ARBA" id="ARBA00022723"/>
    </source>
</evidence>
<dbReference type="GO" id="GO:0050688">
    <property type="term" value="P:regulation of defense response to virus"/>
    <property type="evidence" value="ECO:0007669"/>
    <property type="project" value="Ensembl"/>
</dbReference>
<protein>
    <recommendedName>
        <fullName evidence="7">TNF receptor-associated factor</fullName>
        <ecNumber evidence="7">2.3.2.27</ecNumber>
    </recommendedName>
</protein>
<feature type="domain" description="MATH" evidence="11">
    <location>
        <begin position="396"/>
        <end position="524"/>
    </location>
</feature>
<keyword evidence="2 7" id="KW-0963">Cytoplasm</keyword>
<accession>A0A8C0CSE5</accession>
<dbReference type="InterPro" id="IPR013083">
    <property type="entry name" value="Znf_RING/FYVE/PHD"/>
</dbReference>
<dbReference type="InterPro" id="IPR008974">
    <property type="entry name" value="TRAF-like"/>
</dbReference>
<dbReference type="SUPFAM" id="SSF49599">
    <property type="entry name" value="TRAF domain-like"/>
    <property type="match status" value="3"/>
</dbReference>
<evidence type="ECO:0000256" key="6">
    <source>
        <dbReference type="ARBA" id="ARBA00022833"/>
    </source>
</evidence>
<dbReference type="Ensembl" id="ENSBMST00010011639.1">
    <property type="protein sequence ID" value="ENSBMSP00010010477.1"/>
    <property type="gene ID" value="ENSBMSG00010007683.1"/>
</dbReference>
<dbReference type="OMA" id="TCEFCMT"/>
<reference evidence="13" key="1">
    <citation type="submission" date="2023-09" db="UniProtKB">
        <authorList>
            <consortium name="Ensembl"/>
        </authorList>
    </citation>
    <scope>IDENTIFICATION</scope>
</reference>
<dbReference type="PROSITE" id="PS50145">
    <property type="entry name" value="ZF_TRAF"/>
    <property type="match status" value="2"/>
</dbReference>
<evidence type="ECO:0000256" key="9">
    <source>
        <dbReference type="SAM" id="MobiDB-lite"/>
    </source>
</evidence>
<dbReference type="GeneTree" id="ENSGT00940000160538"/>
<dbReference type="PROSITE" id="PS50089">
    <property type="entry name" value="ZF_RING_2"/>
    <property type="match status" value="1"/>
</dbReference>
<dbReference type="PANTHER" id="PTHR10131:SF76">
    <property type="entry name" value="TNF RECEPTOR-ASSOCIATED FACTOR 3"/>
    <property type="match status" value="1"/>
</dbReference>
<dbReference type="Pfam" id="PF02176">
    <property type="entry name" value="zf-TRAF"/>
    <property type="match status" value="1"/>
</dbReference>
<organism evidence="13">
    <name type="scientific">Balaenoptera musculus</name>
    <name type="common">Blue whale</name>
    <dbReference type="NCBI Taxonomy" id="9771"/>
    <lineage>
        <taxon>Eukaryota</taxon>
        <taxon>Metazoa</taxon>
        <taxon>Chordata</taxon>
        <taxon>Craniata</taxon>
        <taxon>Vertebrata</taxon>
        <taxon>Euteleostomi</taxon>
        <taxon>Mammalia</taxon>
        <taxon>Eutheria</taxon>
        <taxon>Laurasiatheria</taxon>
        <taxon>Artiodactyla</taxon>
        <taxon>Whippomorpha</taxon>
        <taxon>Cetacea</taxon>
        <taxon>Mysticeti</taxon>
        <taxon>Balaenopteridae</taxon>
        <taxon>Balaenoptera</taxon>
    </lineage>
</organism>
<dbReference type="FunFam" id="3.30.40.10:FF:000286">
    <property type="entry name" value="TNF receptor-associated factor"/>
    <property type="match status" value="1"/>
</dbReference>
<dbReference type="GO" id="GO:0032648">
    <property type="term" value="P:regulation of interferon-beta production"/>
    <property type="evidence" value="ECO:0007669"/>
    <property type="project" value="Ensembl"/>
</dbReference>
<dbReference type="InterPro" id="IPR002083">
    <property type="entry name" value="MATH/TRAF_dom"/>
</dbReference>
<evidence type="ECO:0000313" key="13">
    <source>
        <dbReference type="Ensembl" id="ENSBMSP00010010477.1"/>
    </source>
</evidence>
<keyword evidence="3 7" id="KW-0479">Metal-binding</keyword>
<dbReference type="GO" id="GO:0042981">
    <property type="term" value="P:regulation of apoptotic process"/>
    <property type="evidence" value="ECO:0007669"/>
    <property type="project" value="InterPro"/>
</dbReference>
<dbReference type="EC" id="2.3.2.27" evidence="7"/>
<dbReference type="GO" id="GO:0045087">
    <property type="term" value="P:innate immune response"/>
    <property type="evidence" value="ECO:0007669"/>
    <property type="project" value="InterPro"/>
</dbReference>
<dbReference type="Pfam" id="PF22486">
    <property type="entry name" value="MATH_2"/>
    <property type="match status" value="1"/>
</dbReference>
<dbReference type="GO" id="GO:0031625">
    <property type="term" value="F:ubiquitin protein ligase binding"/>
    <property type="evidence" value="ECO:0007669"/>
    <property type="project" value="Ensembl"/>
</dbReference>
<gene>
    <name evidence="13" type="primary">TRAF3</name>
</gene>